<organism evidence="1 2">
    <name type="scientific">Sphingomonas immobilis</name>
    <dbReference type="NCBI Taxonomy" id="3063997"/>
    <lineage>
        <taxon>Bacteria</taxon>
        <taxon>Pseudomonadati</taxon>
        <taxon>Pseudomonadota</taxon>
        <taxon>Alphaproteobacteria</taxon>
        <taxon>Sphingomonadales</taxon>
        <taxon>Sphingomonadaceae</taxon>
        <taxon>Sphingomonas</taxon>
    </lineage>
</organism>
<sequence length="62" mass="6614">MREGPDIDLLQARIRAALKLADDLRLYDVAARLDAALICLSGTGADPEGLLAALATVRPRIN</sequence>
<proteinExistence type="predicted"/>
<name>A0ABT8ZVK5_9SPHN</name>
<evidence type="ECO:0000313" key="2">
    <source>
        <dbReference type="Proteomes" id="UP001176468"/>
    </source>
</evidence>
<dbReference type="Proteomes" id="UP001176468">
    <property type="component" value="Unassembled WGS sequence"/>
</dbReference>
<accession>A0ABT8ZVK5</accession>
<dbReference type="EMBL" id="JAUQSZ010000002">
    <property type="protein sequence ID" value="MDO7841308.1"/>
    <property type="molecule type" value="Genomic_DNA"/>
</dbReference>
<protein>
    <submittedName>
        <fullName evidence="1">Uncharacterized protein</fullName>
    </submittedName>
</protein>
<evidence type="ECO:0000313" key="1">
    <source>
        <dbReference type="EMBL" id="MDO7841308.1"/>
    </source>
</evidence>
<comment type="caution">
    <text evidence="1">The sequence shown here is derived from an EMBL/GenBank/DDBJ whole genome shotgun (WGS) entry which is preliminary data.</text>
</comment>
<gene>
    <name evidence="1" type="ORF">Q5H94_03140</name>
</gene>
<dbReference type="RefSeq" id="WP_304559777.1">
    <property type="nucleotide sequence ID" value="NZ_JAUQSZ010000002.1"/>
</dbReference>
<keyword evidence="2" id="KW-1185">Reference proteome</keyword>
<reference evidence="1" key="1">
    <citation type="submission" date="2023-07" db="EMBL/GenBank/DDBJ databases">
        <authorList>
            <person name="Kim M.K."/>
        </authorList>
    </citation>
    <scope>NUCLEOTIDE SEQUENCE</scope>
    <source>
        <strain evidence="1">CA1-15</strain>
    </source>
</reference>